<dbReference type="Proteomes" id="UP000217785">
    <property type="component" value="Unassembled WGS sequence"/>
</dbReference>
<dbReference type="OrthoDB" id="2088379at2"/>
<dbReference type="AlphaFoldDB" id="A0A292YQ59"/>
<keyword evidence="2" id="KW-1133">Transmembrane helix</keyword>
<evidence type="ECO:0000256" key="1">
    <source>
        <dbReference type="SAM" id="MobiDB-lite"/>
    </source>
</evidence>
<keyword evidence="2" id="KW-0472">Membrane</keyword>
<evidence type="ECO:0000256" key="2">
    <source>
        <dbReference type="SAM" id="Phobius"/>
    </source>
</evidence>
<evidence type="ECO:0000313" key="3">
    <source>
        <dbReference type="EMBL" id="GAX92078.1"/>
    </source>
</evidence>
<feature type="transmembrane region" description="Helical" evidence="2">
    <location>
        <begin position="30"/>
        <end position="51"/>
    </location>
</feature>
<sequence length="363" mass="39495">MHLVEVKELLMNDKSDVEERSEHKKQKRKFLIPVIACCVLLGGLASADYFLSNGKQVKWAGYGSDGKPQVKVDGKLTSATFNKDGRAVPDNYVSSKEKKETNSLGRMDVGGDSKYKHFKDTVPVFKDGKFTGKFANVFDDKPGDDGLGHSFYTKGKEAGTWTNTGGDAKWGGSRIDFTSSGPTPTSTSSSSSKKKSGSSSSNSSTNSGATTPTPPPAPTNILQSYSIEHNSAWEAVRTKNNRTQAQFYAGEKFVVKATTTFDATSVSVTFHFPQAAKDVSPAFRDSNDPARPNFAATFQLNKEDNFTWSGTFWKKYWAAIPDGTYSATITSTFQNGETRTANHTIQIKGSIVDFVDGVEKIAQ</sequence>
<dbReference type="EMBL" id="BDUF01000121">
    <property type="protein sequence ID" value="GAX92078.1"/>
    <property type="molecule type" value="Genomic_DNA"/>
</dbReference>
<feature type="region of interest" description="Disordered" evidence="1">
    <location>
        <begin position="152"/>
        <end position="222"/>
    </location>
</feature>
<reference evidence="4" key="1">
    <citation type="submission" date="2017-07" db="EMBL/GenBank/DDBJ databases">
        <title>Draft genome sequence of Effusibacillus lacus strain skLN1.</title>
        <authorList>
            <person name="Watanabe M."/>
            <person name="Kojima H."/>
            <person name="Fukui M."/>
        </authorList>
    </citation>
    <scope>NUCLEOTIDE SEQUENCE [LARGE SCALE GENOMIC DNA]</scope>
    <source>
        <strain evidence="4">skLN1</strain>
    </source>
</reference>
<keyword evidence="4" id="KW-1185">Reference proteome</keyword>
<proteinExistence type="predicted"/>
<dbReference type="RefSeq" id="WP_096184505.1">
    <property type="nucleotide sequence ID" value="NZ_BDUF01000121.1"/>
</dbReference>
<keyword evidence="2" id="KW-0812">Transmembrane</keyword>
<accession>A0A292YQ59</accession>
<name>A0A292YQ59_9BACL</name>
<organism evidence="3 4">
    <name type="scientific">Effusibacillus lacus</name>
    <dbReference type="NCBI Taxonomy" id="1348429"/>
    <lineage>
        <taxon>Bacteria</taxon>
        <taxon>Bacillati</taxon>
        <taxon>Bacillota</taxon>
        <taxon>Bacilli</taxon>
        <taxon>Bacillales</taxon>
        <taxon>Alicyclobacillaceae</taxon>
        <taxon>Effusibacillus</taxon>
    </lineage>
</organism>
<protein>
    <submittedName>
        <fullName evidence="3">Uncharacterized protein</fullName>
    </submittedName>
</protein>
<feature type="compositionally biased region" description="Low complexity" evidence="1">
    <location>
        <begin position="178"/>
        <end position="211"/>
    </location>
</feature>
<gene>
    <name evidence="3" type="ORF">EFBL_3769</name>
</gene>
<evidence type="ECO:0000313" key="4">
    <source>
        <dbReference type="Proteomes" id="UP000217785"/>
    </source>
</evidence>
<comment type="caution">
    <text evidence="3">The sequence shown here is derived from an EMBL/GenBank/DDBJ whole genome shotgun (WGS) entry which is preliminary data.</text>
</comment>